<evidence type="ECO:0000313" key="2">
    <source>
        <dbReference type="Proteomes" id="UP000502823"/>
    </source>
</evidence>
<keyword evidence="2" id="KW-1185">Reference proteome</keyword>
<accession>A0A6L2PRN3</accession>
<evidence type="ECO:0000313" key="1">
    <source>
        <dbReference type="EMBL" id="GFG33842.1"/>
    </source>
</evidence>
<feature type="non-terminal residue" evidence="1">
    <location>
        <position position="69"/>
    </location>
</feature>
<dbReference type="AlphaFoldDB" id="A0A6L2PRN3"/>
<dbReference type="InterPro" id="IPR036397">
    <property type="entry name" value="RNaseH_sf"/>
</dbReference>
<dbReference type="EMBL" id="BLKM01000456">
    <property type="protein sequence ID" value="GFG33842.1"/>
    <property type="molecule type" value="Genomic_DNA"/>
</dbReference>
<protein>
    <submittedName>
        <fullName evidence="1">Uncharacterized protein</fullName>
    </submittedName>
</protein>
<reference evidence="2" key="1">
    <citation type="submission" date="2020-01" db="EMBL/GenBank/DDBJ databases">
        <title>Draft genome sequence of the Termite Coptotermes fromosanus.</title>
        <authorList>
            <person name="Itakura S."/>
            <person name="Yosikawa Y."/>
            <person name="Umezawa K."/>
        </authorList>
    </citation>
    <scope>NUCLEOTIDE SEQUENCE [LARGE SCALE GENOMIC DNA]</scope>
</reference>
<dbReference type="InParanoid" id="A0A6L2PRN3"/>
<organism evidence="1 2">
    <name type="scientific">Coptotermes formosanus</name>
    <name type="common">Formosan subterranean termite</name>
    <dbReference type="NCBI Taxonomy" id="36987"/>
    <lineage>
        <taxon>Eukaryota</taxon>
        <taxon>Metazoa</taxon>
        <taxon>Ecdysozoa</taxon>
        <taxon>Arthropoda</taxon>
        <taxon>Hexapoda</taxon>
        <taxon>Insecta</taxon>
        <taxon>Pterygota</taxon>
        <taxon>Neoptera</taxon>
        <taxon>Polyneoptera</taxon>
        <taxon>Dictyoptera</taxon>
        <taxon>Blattodea</taxon>
        <taxon>Blattoidea</taxon>
        <taxon>Termitoidae</taxon>
        <taxon>Rhinotermitidae</taxon>
        <taxon>Coptotermes</taxon>
    </lineage>
</organism>
<dbReference type="GO" id="GO:0003676">
    <property type="term" value="F:nucleic acid binding"/>
    <property type="evidence" value="ECO:0007669"/>
    <property type="project" value="InterPro"/>
</dbReference>
<comment type="caution">
    <text evidence="1">The sequence shown here is derived from an EMBL/GenBank/DDBJ whole genome shotgun (WGS) entry which is preliminary data.</text>
</comment>
<gene>
    <name evidence="1" type="ORF">Cfor_12803</name>
</gene>
<name>A0A6L2PRN3_COPFO</name>
<dbReference type="Gene3D" id="3.30.420.10">
    <property type="entry name" value="Ribonuclease H-like superfamily/Ribonuclease H"/>
    <property type="match status" value="1"/>
</dbReference>
<sequence length="69" mass="7898">MLIGPVILDDRMTGQKYLDFLQNGLSEQLEDFPLAARIATYFQHGGAPSHRLVMQYLSDTFPNWWIGRG</sequence>
<dbReference type="OrthoDB" id="7902892at2759"/>
<proteinExistence type="predicted"/>
<dbReference type="Proteomes" id="UP000502823">
    <property type="component" value="Unassembled WGS sequence"/>
</dbReference>